<feature type="compositionally biased region" description="Basic and acidic residues" evidence="1">
    <location>
        <begin position="45"/>
        <end position="65"/>
    </location>
</feature>
<evidence type="ECO:0000313" key="3">
    <source>
        <dbReference type="RefSeq" id="XP_033460559.1"/>
    </source>
</evidence>
<feature type="compositionally biased region" description="Basic and acidic residues" evidence="1">
    <location>
        <begin position="455"/>
        <end position="465"/>
    </location>
</feature>
<feature type="region of interest" description="Disordered" evidence="1">
    <location>
        <begin position="369"/>
        <end position="409"/>
    </location>
</feature>
<accession>A0A6J3M6K1</accession>
<feature type="compositionally biased region" description="Polar residues" evidence="1">
    <location>
        <begin position="890"/>
        <end position="900"/>
    </location>
</feature>
<protein>
    <recommendedName>
        <fullName evidence="4">PH domain-containing protein</fullName>
    </recommendedName>
</protein>
<feature type="compositionally biased region" description="Low complexity" evidence="1">
    <location>
        <begin position="539"/>
        <end position="550"/>
    </location>
</feature>
<feature type="region of interest" description="Disordered" evidence="1">
    <location>
        <begin position="192"/>
        <end position="251"/>
    </location>
</feature>
<reference evidence="3" key="1">
    <citation type="submission" date="2020-01" db="EMBL/GenBank/DDBJ databases">
        <authorList>
            <consortium name="DOE Joint Genome Institute"/>
            <person name="Haridas S."/>
            <person name="Albert R."/>
            <person name="Binder M."/>
            <person name="Bloem J."/>
            <person name="Labutti K."/>
            <person name="Salamov A."/>
            <person name="Andreopoulos B."/>
            <person name="Baker S.E."/>
            <person name="Barry K."/>
            <person name="Bills G."/>
            <person name="Bluhm B.H."/>
            <person name="Cannon C."/>
            <person name="Castanera R."/>
            <person name="Culley D.E."/>
            <person name="Daum C."/>
            <person name="Ezra D."/>
            <person name="Gonzalez J.B."/>
            <person name="Henrissat B."/>
            <person name="Kuo A."/>
            <person name="Liang C."/>
            <person name="Lipzen A."/>
            <person name="Lutzoni F."/>
            <person name="Magnuson J."/>
            <person name="Mondo S."/>
            <person name="Nolan M."/>
            <person name="Ohm R."/>
            <person name="Pangilinan J."/>
            <person name="Park H.-J."/>
            <person name="Ramirez L."/>
            <person name="Alfaro M."/>
            <person name="Sun H."/>
            <person name="Tritt A."/>
            <person name="Yoshinaga Y."/>
            <person name="Zwiers L.-H."/>
            <person name="Turgeon B.G."/>
            <person name="Goodwin S.B."/>
            <person name="Spatafora J.W."/>
            <person name="Crous P.W."/>
            <person name="Grigoriev I.V."/>
        </authorList>
    </citation>
    <scope>NUCLEOTIDE SEQUENCE</scope>
    <source>
        <strain evidence="3">CBS 342.82</strain>
    </source>
</reference>
<feature type="compositionally biased region" description="Basic and acidic residues" evidence="1">
    <location>
        <begin position="487"/>
        <end position="497"/>
    </location>
</feature>
<dbReference type="RefSeq" id="XP_033460559.1">
    <property type="nucleotide sequence ID" value="XM_033607570.1"/>
</dbReference>
<feature type="region of interest" description="Disordered" evidence="1">
    <location>
        <begin position="537"/>
        <end position="570"/>
    </location>
</feature>
<dbReference type="Proteomes" id="UP000504637">
    <property type="component" value="Unplaced"/>
</dbReference>
<feature type="region of interest" description="Disordered" evidence="1">
    <location>
        <begin position="1"/>
        <end position="78"/>
    </location>
</feature>
<reference evidence="3" key="2">
    <citation type="submission" date="2020-04" db="EMBL/GenBank/DDBJ databases">
        <authorList>
            <consortium name="NCBI Genome Project"/>
        </authorList>
    </citation>
    <scope>NUCLEOTIDE SEQUENCE</scope>
    <source>
        <strain evidence="3">CBS 342.82</strain>
    </source>
</reference>
<gene>
    <name evidence="3" type="ORF">K489DRAFT_409361</name>
</gene>
<sequence length="1053" mass="111895">MEAPIANAGLPTGDVNSKKPAELLRVPTDKSEPVSLNKRRSLRLRPTEQSDKEATASRAPLRENAKPTGLQSRPSKMSLFNLFSKPKVEKLRGHSEQALTSSRSNIDLRAAKQAAVITPRETDSEATKSRTSGPKTLSTKASRMTLKEPPPASSNKEIKPGPSDPLPLFQAWPQAIKHAVLEVSTITSDLLSQQSKSRQSTTMQLSNFDNSTRDGADDSTGLKGEAVATSPTGSGAPVNAKSSSKHMSKGSLSTIELPRKLFILSTTGCILQYSEKGSSDRAPEKILQLGKDSAAFACDLIPGRLHVLEILQCVNEKGGMANGSGSILHKFGIRSAAARRQTSNFLLVMEDAAALASWMSTVRKQIEIQGGKRARPDSVTRRPKTANAEAADLDLKKVPSNSHRYQVRRDPAKVASIISPTLDKKFFESPLASPIQIITQAESLETGPVELSAEGEVKGGDDASSRLRGNSDSGSLGSSDSASVDQQHLDKLRESTRMSHTSTANTSATSRTNSLTSSPPVEQLLIAARDGTQDAVPAKLPYRSSSSYSLSKRRSVLPSPKDSATSPEMRRPTPLLIQQQLNVEAPIDSPVLGHHALMPDASPRKPLSAMQSAPDLKTVAEVGEMHDFTQPTSPVPTSVSSRPISFVAELPTSPIWATKSSPNLRLSIASAKAAHDGGSGSPQQQSPPKRISTSDSDPLRSGRNSAQSFSLPLRANEVTSPKLVTRFARSDSQDDLVSPVAAVHTLEAKVDPAQRRTISPMHIPPRTSSNFSPPISVLSFESNIIRQSTSTRLSLFPSALPSPPISADRLHRSPSTSALMTLGNYQALAVQASNTPSLRRPTSMQIRSDRAPFLANVRSPAQATATPQPANAMRNGMPVPIRSLKPSRSGIPTYNPSASPTPGAGSRRESLLPTPLPLPQPRTSISSPNLLLLAKEAADQRMSLVQLQANQAATWSPPQKMIMRRQSARPPSRAVLPELDFGIPLVGLGPPAPPPSAPLPKIPSMASRTRGPGSVLGGSLDGSSDGDSRAGSATPTTPPRLPLTGLGIEVGGS</sequence>
<feature type="compositionally biased region" description="Polar residues" evidence="1">
    <location>
        <begin position="691"/>
        <end position="710"/>
    </location>
</feature>
<feature type="compositionally biased region" description="Polar residues" evidence="1">
    <location>
        <begin position="129"/>
        <end position="142"/>
    </location>
</feature>
<feature type="compositionally biased region" description="Polar residues" evidence="1">
    <location>
        <begin position="192"/>
        <end position="210"/>
    </location>
</feature>
<feature type="compositionally biased region" description="Basic and acidic residues" evidence="1">
    <location>
        <begin position="16"/>
        <end position="32"/>
    </location>
</feature>
<feature type="region of interest" description="Disordered" evidence="1">
    <location>
        <begin position="992"/>
        <end position="1053"/>
    </location>
</feature>
<name>A0A6J3M6K1_9PEZI</name>
<feature type="compositionally biased region" description="Low complexity" evidence="1">
    <location>
        <begin position="466"/>
        <end position="483"/>
    </location>
</feature>
<evidence type="ECO:0000313" key="2">
    <source>
        <dbReference type="Proteomes" id="UP000504637"/>
    </source>
</evidence>
<proteinExistence type="predicted"/>
<dbReference type="GeneID" id="54365369"/>
<feature type="compositionally biased region" description="Pro residues" evidence="1">
    <location>
        <begin position="992"/>
        <end position="1001"/>
    </location>
</feature>
<feature type="region of interest" description="Disordered" evidence="1">
    <location>
        <begin position="671"/>
        <end position="713"/>
    </location>
</feature>
<keyword evidence="2" id="KW-1185">Reference proteome</keyword>
<reference evidence="3" key="3">
    <citation type="submission" date="2025-08" db="UniProtKB">
        <authorList>
            <consortium name="RefSeq"/>
        </authorList>
    </citation>
    <scope>IDENTIFICATION</scope>
    <source>
        <strain evidence="3">CBS 342.82</strain>
    </source>
</reference>
<feature type="region of interest" description="Disordered" evidence="1">
    <location>
        <begin position="454"/>
        <end position="519"/>
    </location>
</feature>
<evidence type="ECO:0008006" key="4">
    <source>
        <dbReference type="Google" id="ProtNLM"/>
    </source>
</evidence>
<dbReference type="OrthoDB" id="1749473at2759"/>
<dbReference type="AlphaFoldDB" id="A0A6J3M6K1"/>
<feature type="compositionally biased region" description="Low complexity" evidence="1">
    <location>
        <begin position="1021"/>
        <end position="1035"/>
    </location>
</feature>
<feature type="region of interest" description="Disordered" evidence="1">
    <location>
        <begin position="881"/>
        <end position="923"/>
    </location>
</feature>
<feature type="region of interest" description="Disordered" evidence="1">
    <location>
        <begin position="114"/>
        <end position="166"/>
    </location>
</feature>
<evidence type="ECO:0000256" key="1">
    <source>
        <dbReference type="SAM" id="MobiDB-lite"/>
    </source>
</evidence>
<feature type="compositionally biased region" description="Low complexity" evidence="1">
    <location>
        <begin position="501"/>
        <end position="518"/>
    </location>
</feature>
<organism evidence="3">
    <name type="scientific">Dissoconium aciculare CBS 342.82</name>
    <dbReference type="NCBI Taxonomy" id="1314786"/>
    <lineage>
        <taxon>Eukaryota</taxon>
        <taxon>Fungi</taxon>
        <taxon>Dikarya</taxon>
        <taxon>Ascomycota</taxon>
        <taxon>Pezizomycotina</taxon>
        <taxon>Dothideomycetes</taxon>
        <taxon>Dothideomycetidae</taxon>
        <taxon>Mycosphaerellales</taxon>
        <taxon>Dissoconiaceae</taxon>
        <taxon>Dissoconium</taxon>
    </lineage>
</organism>